<feature type="region of interest" description="Disordered" evidence="7">
    <location>
        <begin position="211"/>
        <end position="236"/>
    </location>
</feature>
<dbReference type="SUPFAM" id="SSF55785">
    <property type="entry name" value="PYP-like sensor domain (PAS domain)"/>
    <property type="match status" value="4"/>
</dbReference>
<feature type="domain" description="PAC" evidence="12">
    <location>
        <begin position="645"/>
        <end position="698"/>
    </location>
</feature>
<comment type="catalytic activity">
    <reaction evidence="1">
        <text>ATP + protein L-histidine = ADP + protein N-phospho-L-histidine.</text>
        <dbReference type="EC" id="2.7.13.3"/>
    </reaction>
</comment>
<keyword evidence="8" id="KW-1133">Transmembrane helix</keyword>
<dbReference type="Pfam" id="PF02518">
    <property type="entry name" value="HATPase_c"/>
    <property type="match status" value="1"/>
</dbReference>
<dbReference type="InterPro" id="IPR005467">
    <property type="entry name" value="His_kinase_dom"/>
</dbReference>
<dbReference type="CDD" id="cd17546">
    <property type="entry name" value="REC_hyHK_CKI1_RcsC-like"/>
    <property type="match status" value="1"/>
</dbReference>
<dbReference type="InterPro" id="IPR036890">
    <property type="entry name" value="HATPase_C_sf"/>
</dbReference>
<evidence type="ECO:0000259" key="12">
    <source>
        <dbReference type="PROSITE" id="PS50113"/>
    </source>
</evidence>
<feature type="region of interest" description="Disordered" evidence="7">
    <location>
        <begin position="1096"/>
        <end position="1132"/>
    </location>
</feature>
<dbReference type="SUPFAM" id="SSF47384">
    <property type="entry name" value="Homodimeric domain of signal transducing histidine kinase"/>
    <property type="match status" value="1"/>
</dbReference>
<dbReference type="EC" id="2.7.13.3" evidence="2"/>
<feature type="transmembrane region" description="Helical" evidence="8">
    <location>
        <begin position="20"/>
        <end position="38"/>
    </location>
</feature>
<organism evidence="13 14">
    <name type="scientific">Mucilaginibacter yixingensis</name>
    <dbReference type="NCBI Taxonomy" id="1295612"/>
    <lineage>
        <taxon>Bacteria</taxon>
        <taxon>Pseudomonadati</taxon>
        <taxon>Bacteroidota</taxon>
        <taxon>Sphingobacteriia</taxon>
        <taxon>Sphingobacteriales</taxon>
        <taxon>Sphingobacteriaceae</taxon>
        <taxon>Mucilaginibacter</taxon>
    </lineage>
</organism>
<dbReference type="Gene3D" id="1.10.287.130">
    <property type="match status" value="1"/>
</dbReference>
<feature type="domain" description="PAC" evidence="12">
    <location>
        <begin position="766"/>
        <end position="822"/>
    </location>
</feature>
<dbReference type="SUPFAM" id="SSF55874">
    <property type="entry name" value="ATPase domain of HSP90 chaperone/DNA topoisomerase II/histidine kinase"/>
    <property type="match status" value="1"/>
</dbReference>
<dbReference type="InterPro" id="IPR001789">
    <property type="entry name" value="Sig_transdc_resp-reg_receiver"/>
</dbReference>
<evidence type="ECO:0000259" key="9">
    <source>
        <dbReference type="PROSITE" id="PS50109"/>
    </source>
</evidence>
<dbReference type="PROSITE" id="PS50109">
    <property type="entry name" value="HIS_KIN"/>
    <property type="match status" value="1"/>
</dbReference>
<dbReference type="Pfam" id="PF00989">
    <property type="entry name" value="PAS"/>
    <property type="match status" value="1"/>
</dbReference>
<dbReference type="PRINTS" id="PR00344">
    <property type="entry name" value="BCTRLSENSOR"/>
</dbReference>
<dbReference type="InterPro" id="IPR013767">
    <property type="entry name" value="PAS_fold"/>
</dbReference>
<dbReference type="SMART" id="SM00091">
    <property type="entry name" value="PAS"/>
    <property type="match status" value="2"/>
</dbReference>
<dbReference type="PROSITE" id="PS50113">
    <property type="entry name" value="PAC"/>
    <property type="match status" value="3"/>
</dbReference>
<name>A0A2T5J7B3_9SPHI</name>
<dbReference type="Pfam" id="PF00512">
    <property type="entry name" value="HisKA"/>
    <property type="match status" value="1"/>
</dbReference>
<dbReference type="SMART" id="SM00086">
    <property type="entry name" value="PAC"/>
    <property type="match status" value="3"/>
</dbReference>
<evidence type="ECO:0000256" key="6">
    <source>
        <dbReference type="PROSITE-ProRule" id="PRU00169"/>
    </source>
</evidence>
<dbReference type="PROSITE" id="PS50112">
    <property type="entry name" value="PAS"/>
    <property type="match status" value="1"/>
</dbReference>
<evidence type="ECO:0000259" key="11">
    <source>
        <dbReference type="PROSITE" id="PS50112"/>
    </source>
</evidence>
<feature type="modified residue" description="4-aspartylphosphate" evidence="6">
    <location>
        <position position="1200"/>
    </location>
</feature>
<feature type="region of interest" description="Disordered" evidence="7">
    <location>
        <begin position="70"/>
        <end position="99"/>
    </location>
</feature>
<protein>
    <recommendedName>
        <fullName evidence="2">histidine kinase</fullName>
        <ecNumber evidence="2">2.7.13.3</ecNumber>
    </recommendedName>
</protein>
<keyword evidence="8" id="KW-0812">Transmembrane</keyword>
<dbReference type="OrthoDB" id="9811889at2"/>
<dbReference type="Pfam" id="PF08448">
    <property type="entry name" value="PAS_4"/>
    <property type="match status" value="1"/>
</dbReference>
<evidence type="ECO:0000256" key="7">
    <source>
        <dbReference type="SAM" id="MobiDB-lite"/>
    </source>
</evidence>
<dbReference type="Gene3D" id="2.10.70.100">
    <property type="match status" value="2"/>
</dbReference>
<dbReference type="Pfam" id="PF00072">
    <property type="entry name" value="Response_reg"/>
    <property type="match status" value="1"/>
</dbReference>
<dbReference type="EMBL" id="QAOQ01000006">
    <property type="protein sequence ID" value="PTQ95035.1"/>
    <property type="molecule type" value="Genomic_DNA"/>
</dbReference>
<dbReference type="Gene3D" id="3.30.450.20">
    <property type="entry name" value="PAS domain"/>
    <property type="match status" value="4"/>
</dbReference>
<feature type="domain" description="PAS" evidence="11">
    <location>
        <begin position="699"/>
        <end position="760"/>
    </location>
</feature>
<feature type="domain" description="Response regulatory" evidence="10">
    <location>
        <begin position="1151"/>
        <end position="1265"/>
    </location>
</feature>
<keyword evidence="4" id="KW-0808">Transferase</keyword>
<dbReference type="PANTHER" id="PTHR43047">
    <property type="entry name" value="TWO-COMPONENT HISTIDINE PROTEIN KINASE"/>
    <property type="match status" value="1"/>
</dbReference>
<dbReference type="AlphaFoldDB" id="A0A2T5J7B3"/>
<feature type="domain" description="Histidine kinase" evidence="9">
    <location>
        <begin position="840"/>
        <end position="1059"/>
    </location>
</feature>
<dbReference type="Proteomes" id="UP000244168">
    <property type="component" value="Unassembled WGS sequence"/>
</dbReference>
<dbReference type="PROSITE" id="PS50110">
    <property type="entry name" value="RESPONSE_REGULATORY"/>
    <property type="match status" value="1"/>
</dbReference>
<dbReference type="InterPro" id="IPR000700">
    <property type="entry name" value="PAS-assoc_C"/>
</dbReference>
<dbReference type="InterPro" id="IPR003661">
    <property type="entry name" value="HisK_dim/P_dom"/>
</dbReference>
<dbReference type="SUPFAM" id="SSF52172">
    <property type="entry name" value="CheY-like"/>
    <property type="match status" value="1"/>
</dbReference>
<evidence type="ECO:0000313" key="14">
    <source>
        <dbReference type="Proteomes" id="UP000244168"/>
    </source>
</evidence>
<gene>
    <name evidence="13" type="ORF">C8P68_106250</name>
</gene>
<proteinExistence type="predicted"/>
<dbReference type="GO" id="GO:0000155">
    <property type="term" value="F:phosphorelay sensor kinase activity"/>
    <property type="evidence" value="ECO:0007669"/>
    <property type="project" value="InterPro"/>
</dbReference>
<dbReference type="InterPro" id="IPR011006">
    <property type="entry name" value="CheY-like_superfamily"/>
</dbReference>
<comment type="caution">
    <text evidence="13">The sequence shown here is derived from an EMBL/GenBank/DDBJ whole genome shotgun (WGS) entry which is preliminary data.</text>
</comment>
<evidence type="ECO:0000256" key="8">
    <source>
        <dbReference type="SAM" id="Phobius"/>
    </source>
</evidence>
<keyword evidence="5" id="KW-0418">Kinase</keyword>
<feature type="domain" description="PAC" evidence="12">
    <location>
        <begin position="513"/>
        <end position="566"/>
    </location>
</feature>
<evidence type="ECO:0000256" key="2">
    <source>
        <dbReference type="ARBA" id="ARBA00012438"/>
    </source>
</evidence>
<reference evidence="13 14" key="1">
    <citation type="submission" date="2018-04" db="EMBL/GenBank/DDBJ databases">
        <title>Genomic Encyclopedia of Archaeal and Bacterial Type Strains, Phase II (KMG-II): from individual species to whole genera.</title>
        <authorList>
            <person name="Goeker M."/>
        </authorList>
    </citation>
    <scope>NUCLEOTIDE SEQUENCE [LARGE SCALE GENOMIC DNA]</scope>
    <source>
        <strain evidence="13 14">DSM 26809</strain>
    </source>
</reference>
<dbReference type="InterPro" id="IPR001610">
    <property type="entry name" value="PAC"/>
</dbReference>
<dbReference type="InterPro" id="IPR003594">
    <property type="entry name" value="HATPase_dom"/>
</dbReference>
<keyword evidence="3 6" id="KW-0597">Phosphoprotein</keyword>
<dbReference type="InterPro" id="IPR004358">
    <property type="entry name" value="Sig_transdc_His_kin-like_C"/>
</dbReference>
<dbReference type="InterPro" id="IPR013656">
    <property type="entry name" value="PAS_4"/>
</dbReference>
<dbReference type="Gene3D" id="3.40.50.2300">
    <property type="match status" value="1"/>
</dbReference>
<dbReference type="SMART" id="SM00387">
    <property type="entry name" value="HATPase_c"/>
    <property type="match status" value="1"/>
</dbReference>
<accession>A0A2T5J7B3</accession>
<dbReference type="SMART" id="SM00388">
    <property type="entry name" value="HisKA"/>
    <property type="match status" value="1"/>
</dbReference>
<dbReference type="CDD" id="cd00130">
    <property type="entry name" value="PAS"/>
    <property type="match status" value="2"/>
</dbReference>
<dbReference type="InterPro" id="IPR036097">
    <property type="entry name" value="HisK_dim/P_sf"/>
</dbReference>
<keyword evidence="14" id="KW-1185">Reference proteome</keyword>
<dbReference type="CDD" id="cd16922">
    <property type="entry name" value="HATPase_EvgS-ArcB-TorS-like"/>
    <property type="match status" value="1"/>
</dbReference>
<dbReference type="NCBIfam" id="TIGR00229">
    <property type="entry name" value="sensory_box"/>
    <property type="match status" value="1"/>
</dbReference>
<dbReference type="InterPro" id="IPR000014">
    <property type="entry name" value="PAS"/>
</dbReference>
<evidence type="ECO:0000313" key="13">
    <source>
        <dbReference type="EMBL" id="PTQ95035.1"/>
    </source>
</evidence>
<dbReference type="GO" id="GO:0006355">
    <property type="term" value="P:regulation of DNA-templated transcription"/>
    <property type="evidence" value="ECO:0007669"/>
    <property type="project" value="InterPro"/>
</dbReference>
<evidence type="ECO:0000256" key="4">
    <source>
        <dbReference type="ARBA" id="ARBA00022679"/>
    </source>
</evidence>
<dbReference type="FunFam" id="3.30.565.10:FF:000010">
    <property type="entry name" value="Sensor histidine kinase RcsC"/>
    <property type="match status" value="1"/>
</dbReference>
<evidence type="ECO:0000256" key="5">
    <source>
        <dbReference type="ARBA" id="ARBA00022777"/>
    </source>
</evidence>
<evidence type="ECO:0000256" key="1">
    <source>
        <dbReference type="ARBA" id="ARBA00000085"/>
    </source>
</evidence>
<dbReference type="Pfam" id="PF13426">
    <property type="entry name" value="PAS_9"/>
    <property type="match status" value="2"/>
</dbReference>
<dbReference type="Gene3D" id="3.30.565.10">
    <property type="entry name" value="Histidine kinase-like ATPase, C-terminal domain"/>
    <property type="match status" value="1"/>
</dbReference>
<sequence>MYLTKNAILLISNDSPVYQGLILTFSALLLIALVFLLLHKLKTLRDEYKNNREEIEFASEVKKNPFFLAQKDPQPEASTPVNAPVDKPQAKPQPVTEEHRPTIIFENTLEPEDASQHTLFKSATPLITPAEIKPKEQPHLIEPNVDNHKTEVEVPLASVSPLIEAKPLDGHHYKNGHQALQMPNVVLPAAKPPVIPAIKEPERVIANDLVPENDSSDQDTVNEEPTVAQPIGNESETSIANEVPAIKAAINGTHNVNGSYQNGNSARQTVQPIVPEVQPAPAITMPTQAKVIADTAFTARPLNTIPPKNEVADREAIDAILNSLTDIIFEFDEQKICLNVWYNKTRALLVDLSTFKGKTISESIGEEKAFELEKALDQAIQTHECVTVEFGSLFGSGRWFSAKVSPVFNAHGDYTGRMTASVTDISEQKKYSAALKENQNQLIEAQRMAKMGNWWYDLELKQTYWSDNLFALLDINALPVGVSHFEYYARLVNAEDRRTIYQFFADLTEMANRETEHRIVTAKGAQRYFQIVRGEPIRNRHGKIVRLTGIIKDVTESRQSERAIKKSRAELLEAQTIAKIGNWKWYFNQKTLTWSDEVYHIHEVPPRKQKDHGMGNFKLLLTYVHPEDQDILRAFLKDPANLKRASYEYRIITPNHTVKHLSIIIGRIKRNEDGSIRSVIGTLQDITDRKAAEIIVQKTEDNYKLVLEAVKLAAISLDKNGNILFCNKYLANLLGYTQESLIGQNWIRHFVPDDAKKVIRGWYENDNLESTYVNPIICRNGEQRLIAWQNSVIYDDLGRIKQTTSIGEDITDKQKDRQQLIDAKEEAEKASSFKSDFLSTMSHEIRTPMNTVIGTANLLIADNPRPEQLPYLENLKFSGETLLGIINDILDYNKIEAGMYNLHMVPVDLHLLLENISRSFRVRADQKDLKLNLSVDRSIPDAIMADPVRLGQIMNNLIGNAVKFTNTGSVDVGVKQEQRTNNSVTLRFTVTDTGTGIAKENLEKIFEPFVQEMKVDQNGGSGLGLAIVKRLIELHGGRISISSVVGKGTQISFAIQYAYEPNTTKRPAVAQAATPQTAKPAAHVPVTVQAELPVKETTNPASKSESLQATAPIQASKPEPSVQPAATVQPTTPGYASAEQKMMNADLNGMKVLVVDDNKMNILIANRFLNKWNVKTFEASNGAIAVEMADQQQFDLIIMDLQMPVMDGFEATQLIKQKYPQIPVIALTADAMPETYQKASSMGMNDFLTKPFMPEILFEKVSKFYKAGVTV</sequence>
<evidence type="ECO:0000256" key="3">
    <source>
        <dbReference type="ARBA" id="ARBA00022553"/>
    </source>
</evidence>
<feature type="compositionally biased region" description="Polar residues" evidence="7">
    <location>
        <begin position="1096"/>
        <end position="1113"/>
    </location>
</feature>
<dbReference type="InterPro" id="IPR035965">
    <property type="entry name" value="PAS-like_dom_sf"/>
</dbReference>
<dbReference type="CDD" id="cd00082">
    <property type="entry name" value="HisKA"/>
    <property type="match status" value="1"/>
</dbReference>
<dbReference type="SMART" id="SM00448">
    <property type="entry name" value="REC"/>
    <property type="match status" value="1"/>
</dbReference>
<keyword evidence="8" id="KW-0472">Membrane</keyword>
<evidence type="ECO:0000259" key="10">
    <source>
        <dbReference type="PROSITE" id="PS50110"/>
    </source>
</evidence>